<evidence type="ECO:0000313" key="2">
    <source>
        <dbReference type="EMBL" id="KAF5836721.1"/>
    </source>
</evidence>
<organism evidence="2 3">
    <name type="scientific">Dunaliella salina</name>
    <name type="common">Green alga</name>
    <name type="synonym">Protococcus salinus</name>
    <dbReference type="NCBI Taxonomy" id="3046"/>
    <lineage>
        <taxon>Eukaryota</taxon>
        <taxon>Viridiplantae</taxon>
        <taxon>Chlorophyta</taxon>
        <taxon>core chlorophytes</taxon>
        <taxon>Chlorophyceae</taxon>
        <taxon>CS clade</taxon>
        <taxon>Chlamydomonadales</taxon>
        <taxon>Dunaliellaceae</taxon>
        <taxon>Dunaliella</taxon>
    </lineage>
</organism>
<evidence type="ECO:0008006" key="4">
    <source>
        <dbReference type="Google" id="ProtNLM"/>
    </source>
</evidence>
<keyword evidence="3" id="KW-1185">Reference proteome</keyword>
<name>A0ABQ7GQ55_DUNSA</name>
<reference evidence="2" key="1">
    <citation type="submission" date="2017-08" db="EMBL/GenBank/DDBJ databases">
        <authorList>
            <person name="Polle J.E."/>
            <person name="Barry K."/>
            <person name="Cushman J."/>
            <person name="Schmutz J."/>
            <person name="Tran D."/>
            <person name="Hathwaick L.T."/>
            <person name="Yim W.C."/>
            <person name="Jenkins J."/>
            <person name="Mckie-Krisberg Z.M."/>
            <person name="Prochnik S."/>
            <person name="Lindquist E."/>
            <person name="Dockter R.B."/>
            <person name="Adam C."/>
            <person name="Molina H."/>
            <person name="Bunkerborg J."/>
            <person name="Jin E."/>
            <person name="Buchheim M."/>
            <person name="Magnuson J."/>
        </authorList>
    </citation>
    <scope>NUCLEOTIDE SEQUENCE</scope>
    <source>
        <strain evidence="2">CCAP 19/18</strain>
    </source>
</reference>
<gene>
    <name evidence="2" type="ORF">DUNSADRAFT_5548</name>
</gene>
<proteinExistence type="predicted"/>
<comment type="caution">
    <text evidence="2">The sequence shown here is derived from an EMBL/GenBank/DDBJ whole genome shotgun (WGS) entry which is preliminary data.</text>
</comment>
<feature type="compositionally biased region" description="Basic and acidic residues" evidence="1">
    <location>
        <begin position="119"/>
        <end position="129"/>
    </location>
</feature>
<accession>A0ABQ7GQ55</accession>
<dbReference type="EMBL" id="MU069646">
    <property type="protein sequence ID" value="KAF5836721.1"/>
    <property type="molecule type" value="Genomic_DNA"/>
</dbReference>
<sequence length="129" mass="14493">MPSMVAHSLSSTQQPNLHHKAALLFRAYDLTGCGWLTQGRMASALSELALVVHHLDEDHLSELLRTEPNAANSEARYSLHDFLALYDRLLRRCGDVERHSRKQQQHAFTGKPPQGAISSEEKGHALRMQ</sequence>
<dbReference type="Proteomes" id="UP000815325">
    <property type="component" value="Unassembled WGS sequence"/>
</dbReference>
<protein>
    <recommendedName>
        <fullName evidence="4">EF-hand domain-containing protein</fullName>
    </recommendedName>
</protein>
<feature type="region of interest" description="Disordered" evidence="1">
    <location>
        <begin position="96"/>
        <end position="129"/>
    </location>
</feature>
<evidence type="ECO:0000256" key="1">
    <source>
        <dbReference type="SAM" id="MobiDB-lite"/>
    </source>
</evidence>
<evidence type="ECO:0000313" key="3">
    <source>
        <dbReference type="Proteomes" id="UP000815325"/>
    </source>
</evidence>